<dbReference type="Pfam" id="PF03466">
    <property type="entry name" value="LysR_substrate"/>
    <property type="match status" value="1"/>
</dbReference>
<dbReference type="Gene3D" id="3.40.190.290">
    <property type="match status" value="1"/>
</dbReference>
<comment type="similarity">
    <text evidence="1">Belongs to the LysR transcriptional regulatory family.</text>
</comment>
<dbReference type="InterPro" id="IPR036390">
    <property type="entry name" value="WH_DNA-bd_sf"/>
</dbReference>
<evidence type="ECO:0000256" key="4">
    <source>
        <dbReference type="ARBA" id="ARBA00023163"/>
    </source>
</evidence>
<comment type="caution">
    <text evidence="6">The sequence shown here is derived from an EMBL/GenBank/DDBJ whole genome shotgun (WGS) entry which is preliminary data.</text>
</comment>
<keyword evidence="7" id="KW-1185">Reference proteome</keyword>
<dbReference type="InterPro" id="IPR036388">
    <property type="entry name" value="WH-like_DNA-bd_sf"/>
</dbReference>
<proteinExistence type="inferred from homology"/>
<keyword evidence="4" id="KW-0804">Transcription</keyword>
<feature type="domain" description="HTH lysR-type" evidence="5">
    <location>
        <begin position="4"/>
        <end position="61"/>
    </location>
</feature>
<keyword evidence="3" id="KW-0238">DNA-binding</keyword>
<evidence type="ECO:0000313" key="6">
    <source>
        <dbReference type="EMBL" id="MFD1767657.1"/>
    </source>
</evidence>
<dbReference type="SUPFAM" id="SSF46785">
    <property type="entry name" value="Winged helix' DNA-binding domain"/>
    <property type="match status" value="1"/>
</dbReference>
<dbReference type="InterPro" id="IPR000847">
    <property type="entry name" value="LysR_HTH_N"/>
</dbReference>
<dbReference type="InterPro" id="IPR005119">
    <property type="entry name" value="LysR_subst-bd"/>
</dbReference>
<accession>A0ABW4MFJ0</accession>
<dbReference type="PANTHER" id="PTHR30537">
    <property type="entry name" value="HTH-TYPE TRANSCRIPTIONAL REGULATOR"/>
    <property type="match status" value="1"/>
</dbReference>
<sequence>MQVQDWNDYQAFIVVAQTGQIARAAKKMGVDATTVGRRLRRLEAQIGSTLFEQTREGQALTEAGEKLLASIEIMATAAEAAQPTQVSGRGLSGTLRISVAEGFGSWFLTRHIPAFVERFPDLHLDLVASSGFLSPSKREADIAVILSRPKAGHVIAQKLATYKLRLYASKTYLAENGVPLALYELGTEHHLIGYIPDLLYAPELNYLDDLVPGLKPDIRSSSIIAQHRLISVGAGIGVLPCFIGDIDETLTPIFPENSISRNFWLVTHKDNRSLERIKAGKDWLLEICKEDIGILNPGALVSQQNLSSNL</sequence>
<evidence type="ECO:0000256" key="1">
    <source>
        <dbReference type="ARBA" id="ARBA00009437"/>
    </source>
</evidence>
<dbReference type="RefSeq" id="WP_381515298.1">
    <property type="nucleotide sequence ID" value="NZ_JBHUEL010000010.1"/>
</dbReference>
<reference evidence="7" key="1">
    <citation type="journal article" date="2019" name="Int. J. Syst. Evol. Microbiol.">
        <title>The Global Catalogue of Microorganisms (GCM) 10K type strain sequencing project: providing services to taxonomists for standard genome sequencing and annotation.</title>
        <authorList>
            <consortium name="The Broad Institute Genomics Platform"/>
            <consortium name="The Broad Institute Genome Sequencing Center for Infectious Disease"/>
            <person name="Wu L."/>
            <person name="Ma J."/>
        </authorList>
    </citation>
    <scope>NUCLEOTIDE SEQUENCE [LARGE SCALE GENOMIC DNA]</scope>
    <source>
        <strain evidence="7">CGMCC 1.12449</strain>
    </source>
</reference>
<dbReference type="Gene3D" id="1.10.10.10">
    <property type="entry name" value="Winged helix-like DNA-binding domain superfamily/Winged helix DNA-binding domain"/>
    <property type="match status" value="1"/>
</dbReference>
<dbReference type="Pfam" id="PF00126">
    <property type="entry name" value="HTH_1"/>
    <property type="match status" value="1"/>
</dbReference>
<evidence type="ECO:0000256" key="3">
    <source>
        <dbReference type="ARBA" id="ARBA00023125"/>
    </source>
</evidence>
<dbReference type="Proteomes" id="UP001597215">
    <property type="component" value="Unassembled WGS sequence"/>
</dbReference>
<evidence type="ECO:0000259" key="5">
    <source>
        <dbReference type="PROSITE" id="PS50931"/>
    </source>
</evidence>
<gene>
    <name evidence="6" type="ORF">ACFSAG_12490</name>
</gene>
<keyword evidence="2" id="KW-0805">Transcription regulation</keyword>
<dbReference type="EMBL" id="JBHUEL010000010">
    <property type="protein sequence ID" value="MFD1767657.1"/>
    <property type="molecule type" value="Genomic_DNA"/>
</dbReference>
<evidence type="ECO:0000313" key="7">
    <source>
        <dbReference type="Proteomes" id="UP001597215"/>
    </source>
</evidence>
<dbReference type="InterPro" id="IPR058163">
    <property type="entry name" value="LysR-type_TF_proteobact-type"/>
</dbReference>
<dbReference type="PROSITE" id="PS50931">
    <property type="entry name" value="HTH_LYSR"/>
    <property type="match status" value="1"/>
</dbReference>
<protein>
    <submittedName>
        <fullName evidence="6">LysR family transcriptional regulator</fullName>
    </submittedName>
</protein>
<organism evidence="6 7">
    <name type="scientific">Sphingorhabdus buctiana</name>
    <dbReference type="NCBI Taxonomy" id="1508805"/>
    <lineage>
        <taxon>Bacteria</taxon>
        <taxon>Pseudomonadati</taxon>
        <taxon>Pseudomonadota</taxon>
        <taxon>Alphaproteobacteria</taxon>
        <taxon>Sphingomonadales</taxon>
        <taxon>Sphingomonadaceae</taxon>
        <taxon>Sphingorhabdus</taxon>
    </lineage>
</organism>
<dbReference type="SUPFAM" id="SSF53850">
    <property type="entry name" value="Periplasmic binding protein-like II"/>
    <property type="match status" value="1"/>
</dbReference>
<evidence type="ECO:0000256" key="2">
    <source>
        <dbReference type="ARBA" id="ARBA00023015"/>
    </source>
</evidence>
<name>A0ABW4MFJ0_9SPHN</name>
<dbReference type="PANTHER" id="PTHR30537:SF3">
    <property type="entry name" value="TRANSCRIPTIONAL REGULATORY PROTEIN"/>
    <property type="match status" value="1"/>
</dbReference>